<proteinExistence type="predicted"/>
<keyword evidence="2" id="KW-1185">Reference proteome</keyword>
<dbReference type="PATRIC" id="fig|1349767.4.peg.1186"/>
<sequence length="46" mass="5261">MDGRDRQRPGKDRAHGGFRNVTIMLWRGTTVLQIVKASSRSVCHHE</sequence>
<evidence type="ECO:0000313" key="1">
    <source>
        <dbReference type="EMBL" id="CDG85156.1"/>
    </source>
</evidence>
<protein>
    <submittedName>
        <fullName evidence="1">Uncharacterized protein</fullName>
    </submittedName>
</protein>
<dbReference type="AlphaFoldDB" id="W0VBA1"/>
<dbReference type="EMBL" id="HG322949">
    <property type="protein sequence ID" value="CDG85156.1"/>
    <property type="molecule type" value="Genomic_DNA"/>
</dbReference>
<gene>
    <name evidence="1" type="ORF">GJA_4549</name>
</gene>
<name>W0VBA1_9BURK</name>
<organism evidence="1 2">
    <name type="scientific">Janthinobacterium agaricidamnosum NBRC 102515 = DSM 9628</name>
    <dbReference type="NCBI Taxonomy" id="1349767"/>
    <lineage>
        <taxon>Bacteria</taxon>
        <taxon>Pseudomonadati</taxon>
        <taxon>Pseudomonadota</taxon>
        <taxon>Betaproteobacteria</taxon>
        <taxon>Burkholderiales</taxon>
        <taxon>Oxalobacteraceae</taxon>
        <taxon>Janthinobacterium</taxon>
    </lineage>
</organism>
<dbReference type="KEGG" id="jag:GJA_4549"/>
<evidence type="ECO:0000313" key="2">
    <source>
        <dbReference type="Proteomes" id="UP000027604"/>
    </source>
</evidence>
<dbReference type="HOGENOM" id="CLU_3184676_0_0_4"/>
<reference evidence="1 2" key="1">
    <citation type="journal article" date="2015" name="Genome Announc.">
        <title>Genome Sequence of Mushroom Soft-Rot Pathogen Janthinobacterium agaricidamnosum.</title>
        <authorList>
            <person name="Graupner K."/>
            <person name="Lackner G."/>
            <person name="Hertweck C."/>
        </authorList>
    </citation>
    <scope>NUCLEOTIDE SEQUENCE [LARGE SCALE GENOMIC DNA]</scope>
    <source>
        <strain evidence="2">NBRC 102515 / DSM 9628</strain>
    </source>
</reference>
<accession>W0VBA1</accession>
<dbReference type="Proteomes" id="UP000027604">
    <property type="component" value="Chromosome I"/>
</dbReference>